<dbReference type="AlphaFoldDB" id="A0A8T0FXX9"/>
<reference evidence="1" key="2">
    <citation type="submission" date="2020-06" db="EMBL/GenBank/DDBJ databases">
        <authorList>
            <person name="Sheffer M."/>
        </authorList>
    </citation>
    <scope>NUCLEOTIDE SEQUENCE</scope>
</reference>
<comment type="caution">
    <text evidence="1">The sequence shown here is derived from an EMBL/GenBank/DDBJ whole genome shotgun (WGS) entry which is preliminary data.</text>
</comment>
<dbReference type="Proteomes" id="UP000807504">
    <property type="component" value="Unassembled WGS sequence"/>
</dbReference>
<evidence type="ECO:0000313" key="1">
    <source>
        <dbReference type="EMBL" id="KAF8795115.1"/>
    </source>
</evidence>
<organism evidence="1 2">
    <name type="scientific">Argiope bruennichi</name>
    <name type="common">Wasp spider</name>
    <name type="synonym">Aranea bruennichi</name>
    <dbReference type="NCBI Taxonomy" id="94029"/>
    <lineage>
        <taxon>Eukaryota</taxon>
        <taxon>Metazoa</taxon>
        <taxon>Ecdysozoa</taxon>
        <taxon>Arthropoda</taxon>
        <taxon>Chelicerata</taxon>
        <taxon>Arachnida</taxon>
        <taxon>Araneae</taxon>
        <taxon>Araneomorphae</taxon>
        <taxon>Entelegynae</taxon>
        <taxon>Araneoidea</taxon>
        <taxon>Araneidae</taxon>
        <taxon>Argiope</taxon>
    </lineage>
</organism>
<reference evidence="1" key="1">
    <citation type="journal article" date="2020" name="bioRxiv">
        <title>Chromosome-level reference genome of the European wasp spider Argiope bruennichi: a resource for studies on range expansion and evolutionary adaptation.</title>
        <authorList>
            <person name="Sheffer M.M."/>
            <person name="Hoppe A."/>
            <person name="Krehenwinkel H."/>
            <person name="Uhl G."/>
            <person name="Kuss A.W."/>
            <person name="Jensen L."/>
            <person name="Jensen C."/>
            <person name="Gillespie R.G."/>
            <person name="Hoff K.J."/>
            <person name="Prost S."/>
        </authorList>
    </citation>
    <scope>NUCLEOTIDE SEQUENCE</scope>
</reference>
<protein>
    <submittedName>
        <fullName evidence="1">Uncharacterized protein</fullName>
    </submittedName>
</protein>
<keyword evidence="2" id="KW-1185">Reference proteome</keyword>
<sequence length="99" mass="11044">MSITTKWDELPLLQRQKPRTLCPGQGRAVTGFLSCGGSASLSPGSYFLSIRRSGPSDAREEAAEQPSAPQDACWIFFMQRWMMQGENQYTVNKESLRAV</sequence>
<accession>A0A8T0FXX9</accession>
<gene>
    <name evidence="1" type="ORF">HNY73_003001</name>
</gene>
<proteinExistence type="predicted"/>
<dbReference type="EMBL" id="JABXBU010000002">
    <property type="protein sequence ID" value="KAF8795115.1"/>
    <property type="molecule type" value="Genomic_DNA"/>
</dbReference>
<evidence type="ECO:0000313" key="2">
    <source>
        <dbReference type="Proteomes" id="UP000807504"/>
    </source>
</evidence>
<name>A0A8T0FXX9_ARGBR</name>